<accession>A0ABQ6P7S4</accession>
<reference evidence="1 2" key="1">
    <citation type="submission" date="2023-06" db="EMBL/GenBank/DDBJ databases">
        <title>Draft genome sequence of Novosphingobium sp. strain IK01.</title>
        <authorList>
            <person name="Hatamoto M."/>
            <person name="Ikarashi T."/>
            <person name="Yamaguchi T."/>
        </authorList>
    </citation>
    <scope>NUCLEOTIDE SEQUENCE [LARGE SCALE GENOMIC DNA]</scope>
    <source>
        <strain evidence="1 2">IK01</strain>
    </source>
</reference>
<dbReference type="Proteomes" id="UP001187221">
    <property type="component" value="Unassembled WGS sequence"/>
</dbReference>
<protein>
    <recommendedName>
        <fullName evidence="3">Porin domain-containing protein</fullName>
    </recommendedName>
</protein>
<gene>
    <name evidence="1" type="ORF">NUTIK01_16330</name>
</gene>
<evidence type="ECO:0000313" key="2">
    <source>
        <dbReference type="Proteomes" id="UP001187221"/>
    </source>
</evidence>
<evidence type="ECO:0008006" key="3">
    <source>
        <dbReference type="Google" id="ProtNLM"/>
    </source>
</evidence>
<dbReference type="RefSeq" id="WP_317974614.1">
    <property type="nucleotide sequence ID" value="NZ_BTFW01000001.1"/>
</dbReference>
<evidence type="ECO:0000313" key="1">
    <source>
        <dbReference type="EMBL" id="GMM60856.1"/>
    </source>
</evidence>
<name>A0ABQ6P7S4_9SPHN</name>
<organism evidence="1 2">
    <name type="scientific">Novosphingobium pituita</name>
    <dbReference type="NCBI Taxonomy" id="3056842"/>
    <lineage>
        <taxon>Bacteria</taxon>
        <taxon>Pseudomonadati</taxon>
        <taxon>Pseudomonadota</taxon>
        <taxon>Alphaproteobacteria</taxon>
        <taxon>Sphingomonadales</taxon>
        <taxon>Sphingomonadaceae</taxon>
        <taxon>Novosphingobium</taxon>
    </lineage>
</organism>
<keyword evidence="2" id="KW-1185">Reference proteome</keyword>
<proteinExistence type="predicted"/>
<comment type="caution">
    <text evidence="1">The sequence shown here is derived from an EMBL/GenBank/DDBJ whole genome shotgun (WGS) entry which is preliminary data.</text>
</comment>
<sequence length="290" mass="30450">MSGKDGIRTEAGVSRRGVVRPSSLRRALRAPLLVGACVAAGLVIAPTVSRAVTGTFAPLAQARLSQVSLAARGGIGSFTPASGDPRLARVITVRGVANSQAFRFTPAGSDSRAERSITVAVRVNPETTGVILVRGVLGNIGTTPGAAAPLRIAPNAFNLGMARGYQSFAVTSSLGTSGTSFSRDVQRIDMPDLSHFSAAGKSVSSSITSATPSRLAPRLALDEKERTGRAPRTLEGQGDYQVDFGGSYRLTRNLDVTAGIRYSSERDRLRPLTDGKQDSQAVYLGTQFRF</sequence>
<dbReference type="EMBL" id="BTFW01000001">
    <property type="protein sequence ID" value="GMM60856.1"/>
    <property type="molecule type" value="Genomic_DNA"/>
</dbReference>